<dbReference type="Proteomes" id="UP000253083">
    <property type="component" value="Unassembled WGS sequence"/>
</dbReference>
<dbReference type="AlphaFoldDB" id="A0A395JR59"/>
<reference evidence="1 2" key="1">
    <citation type="submission" date="2018-06" db="EMBL/GenBank/DDBJ databases">
        <title>Genomic Encyclopedia of Type Strains, Phase IV (KMG-IV): sequencing the most valuable type-strain genomes for metagenomic binning, comparative biology and taxonomic classification.</title>
        <authorList>
            <person name="Goeker M."/>
        </authorList>
    </citation>
    <scope>NUCLEOTIDE SEQUENCE [LARGE SCALE GENOMIC DNA]</scope>
    <source>
        <strain evidence="1 2">DSM 24032</strain>
    </source>
</reference>
<protein>
    <submittedName>
        <fullName evidence="1">Uncharacterized protein</fullName>
    </submittedName>
</protein>
<dbReference type="RefSeq" id="WP_113952650.1">
    <property type="nucleotide sequence ID" value="NZ_QNRT01000001.1"/>
</dbReference>
<evidence type="ECO:0000313" key="1">
    <source>
        <dbReference type="EMBL" id="RBP53045.1"/>
    </source>
</evidence>
<dbReference type="OrthoDB" id="950196at2"/>
<sequence length="140" mass="16763">MAINFTWRSPDEMIGERYMRRWHLRRKPGRHNLYLHRYDGSDDDRALHDHPWKSIGIVLWGSLYEVTESGERRLWPLFPKYRKAEYAHRLKLKSKVAFTLFFTFPKEREWGFLCPNGWVHWSQFTDSSGQQTGSGCPDDS</sequence>
<proteinExistence type="predicted"/>
<gene>
    <name evidence="1" type="ORF">DFR28_101430</name>
</gene>
<comment type="caution">
    <text evidence="1">The sequence shown here is derived from an EMBL/GenBank/DDBJ whole genome shotgun (WGS) entry which is preliminary data.</text>
</comment>
<dbReference type="EMBL" id="QNRT01000001">
    <property type="protein sequence ID" value="RBP53045.1"/>
    <property type="molecule type" value="Genomic_DNA"/>
</dbReference>
<accession>A0A395JR59</accession>
<dbReference type="InParanoid" id="A0A395JR59"/>
<evidence type="ECO:0000313" key="2">
    <source>
        <dbReference type="Proteomes" id="UP000253083"/>
    </source>
</evidence>
<keyword evidence="2" id="KW-1185">Reference proteome</keyword>
<organism evidence="1 2">
    <name type="scientific">Arenicella xantha</name>
    <dbReference type="NCBI Taxonomy" id="644221"/>
    <lineage>
        <taxon>Bacteria</taxon>
        <taxon>Pseudomonadati</taxon>
        <taxon>Pseudomonadota</taxon>
        <taxon>Gammaproteobacteria</taxon>
        <taxon>Arenicellales</taxon>
        <taxon>Arenicellaceae</taxon>
        <taxon>Arenicella</taxon>
    </lineage>
</organism>
<name>A0A395JR59_9GAMM</name>